<evidence type="ECO:0000256" key="4">
    <source>
        <dbReference type="ARBA" id="ARBA00022643"/>
    </source>
</evidence>
<evidence type="ECO:0000256" key="12">
    <source>
        <dbReference type="PIRSR" id="PIRSR000207-1"/>
    </source>
</evidence>
<dbReference type="AlphaFoldDB" id="A0A2K8UII8"/>
<dbReference type="GO" id="GO:0019344">
    <property type="term" value="P:cysteine biosynthetic process"/>
    <property type="evidence" value="ECO:0007669"/>
    <property type="project" value="UniProtKB-KW"/>
</dbReference>
<feature type="binding site" evidence="12">
    <location>
        <position position="411"/>
    </location>
    <ligand>
        <name>FAD</name>
        <dbReference type="ChEBI" id="CHEBI:57692"/>
    </ligand>
</feature>
<feature type="binding site" evidence="12">
    <location>
        <begin position="520"/>
        <end position="521"/>
    </location>
    <ligand>
        <name>NADP(+)</name>
        <dbReference type="ChEBI" id="CHEBI:58349"/>
    </ligand>
</feature>
<name>A0A2K8UII8_9GAMM</name>
<dbReference type="Pfam" id="PF00175">
    <property type="entry name" value="NAD_binding_1"/>
    <property type="match status" value="1"/>
</dbReference>
<feature type="binding site" evidence="12">
    <location>
        <position position="323"/>
    </location>
    <ligand>
        <name>FAD</name>
        <dbReference type="ChEBI" id="CHEBI:57692"/>
    </ligand>
</feature>
<dbReference type="InterPro" id="IPR017938">
    <property type="entry name" value="Riboflavin_synthase-like_b-brl"/>
</dbReference>
<dbReference type="InterPro" id="IPR008254">
    <property type="entry name" value="Flavodoxin/NO_synth"/>
</dbReference>
<dbReference type="Pfam" id="PF00258">
    <property type="entry name" value="Flavodoxin_1"/>
    <property type="match status" value="1"/>
</dbReference>
<keyword evidence="7 11" id="KW-0249">Electron transport</keyword>
<evidence type="ECO:0000256" key="1">
    <source>
        <dbReference type="ARBA" id="ARBA00022448"/>
    </source>
</evidence>
<keyword evidence="1 11" id="KW-0813">Transport</keyword>
<comment type="catalytic activity">
    <reaction evidence="10 11">
        <text>hydrogen sulfide + 3 NADP(+) + 3 H2O = sulfite + 3 NADPH + 4 H(+)</text>
        <dbReference type="Rhea" id="RHEA:13801"/>
        <dbReference type="ChEBI" id="CHEBI:15377"/>
        <dbReference type="ChEBI" id="CHEBI:15378"/>
        <dbReference type="ChEBI" id="CHEBI:17359"/>
        <dbReference type="ChEBI" id="CHEBI:29919"/>
        <dbReference type="ChEBI" id="CHEBI:57783"/>
        <dbReference type="ChEBI" id="CHEBI:58349"/>
        <dbReference type="EC" id="1.8.1.2"/>
    </reaction>
</comment>
<organism evidence="15 16">
    <name type="scientific">Candidatus Thiodictyon syntrophicum</name>
    <dbReference type="NCBI Taxonomy" id="1166950"/>
    <lineage>
        <taxon>Bacteria</taxon>
        <taxon>Pseudomonadati</taxon>
        <taxon>Pseudomonadota</taxon>
        <taxon>Gammaproteobacteria</taxon>
        <taxon>Chromatiales</taxon>
        <taxon>Chromatiaceae</taxon>
        <taxon>Thiodictyon</taxon>
    </lineage>
</organism>
<feature type="binding site" evidence="12">
    <location>
        <begin position="150"/>
        <end position="159"/>
    </location>
    <ligand>
        <name>FMN</name>
        <dbReference type="ChEBI" id="CHEBI:58210"/>
    </ligand>
</feature>
<dbReference type="PRINTS" id="PR00369">
    <property type="entry name" value="FLAVODOXIN"/>
</dbReference>
<dbReference type="UniPathway" id="UPA00140">
    <property type="reaction ID" value="UER00207"/>
</dbReference>
<keyword evidence="5 11" id="KW-0274">FAD</keyword>
<dbReference type="Gene3D" id="1.20.990.10">
    <property type="entry name" value="NADPH-cytochrome p450 Reductase, Chain A, domain 3"/>
    <property type="match status" value="1"/>
</dbReference>
<sequence>MHLTPLTSPLDERQLARLQTAVADLSALQVAWVSGYLAGLGGLTVAANPVAVSAPEPGLTLTILYGSQTGNARAVAESLAGLVRARGAEPRLVSMADYRPRDLARERLLLLVVSTQGEGEPPESARELHGFLHGQRAPRLDGLRYGVLGLGDSSYEHFCKTAKDFEGRLRALGGQPLLDPQYCDLNFQAAASAWSQQALERAAEHLGQREARIIQMPGTRPAPSTPPDAALSPTTEPLTARLLENRPLTTQDAVGEVRHLAFAIDPAALRYAPGDALGVWFRNDPALVDAVLDATGLDGDAALTLDGADCPLREALSGRLELTQLHPTVVKVWAGLVGSAPLAALCADPARLRDYAGGRQFIDLLAEHPGRPDTAALAGLLHPLRPRLYSIASSQAEFPDEVHLTVALVNYRVAGQERLGGASGFLTRRLAEDAPVRVQLWENQSFRLPRDGAAPVIMVAAGTGVAPFRAFLQQRAATGEPGRNWLLFGNRNFRRDFLYQLDWQAHRKSGVLSRVNVAFSRDQADKRYVQHRLIEQGRDLYAWLQEGAHLYVCGSTTMGRAVHEALLGLIAAQTGGDREDAVEQLDGLRRDGRYQRDLY</sequence>
<dbReference type="KEGG" id="tsy:THSYN_27660"/>
<evidence type="ECO:0000256" key="11">
    <source>
        <dbReference type="PIRNR" id="PIRNR000207"/>
    </source>
</evidence>
<dbReference type="EC" id="1.8.1.2" evidence="11"/>
<feature type="binding site" evidence="12">
    <location>
        <begin position="67"/>
        <end position="72"/>
    </location>
    <ligand>
        <name>FMN</name>
        <dbReference type="ChEBI" id="CHEBI:58210"/>
    </ligand>
</feature>
<comment type="pathway">
    <text evidence="11">Sulfur metabolism; hydrogen sulfide biosynthesis; hydrogen sulfide from sulfite (NADPH route): step 1/1.</text>
</comment>
<evidence type="ECO:0000259" key="14">
    <source>
        <dbReference type="PROSITE" id="PS51384"/>
    </source>
</evidence>
<feature type="binding site" evidence="12">
    <location>
        <begin position="526"/>
        <end position="530"/>
    </location>
    <ligand>
        <name>NADP(+)</name>
        <dbReference type="ChEBI" id="CHEBI:58349"/>
    </ligand>
</feature>
<dbReference type="InterPro" id="IPR039261">
    <property type="entry name" value="FNR_nucleotide-bd"/>
</dbReference>
<feature type="binding site" evidence="12">
    <location>
        <position position="599"/>
    </location>
    <ligand>
        <name>FAD</name>
        <dbReference type="ChEBI" id="CHEBI:57692"/>
    </ligand>
</feature>
<dbReference type="SUPFAM" id="SSF52343">
    <property type="entry name" value="Ferredoxin reductase-like, C-terminal NADP-linked domain"/>
    <property type="match status" value="1"/>
</dbReference>
<evidence type="ECO:0000256" key="7">
    <source>
        <dbReference type="ARBA" id="ARBA00022982"/>
    </source>
</evidence>
<keyword evidence="6 11" id="KW-0521">NADP</keyword>
<evidence type="ECO:0000256" key="9">
    <source>
        <dbReference type="ARBA" id="ARBA00023192"/>
    </source>
</evidence>
<keyword evidence="2 11" id="KW-0028">Amino-acid biosynthesis</keyword>
<evidence type="ECO:0000313" key="16">
    <source>
        <dbReference type="Proteomes" id="UP000232638"/>
    </source>
</evidence>
<feature type="binding site" evidence="12">
    <location>
        <begin position="114"/>
        <end position="117"/>
    </location>
    <ligand>
        <name>FMN</name>
        <dbReference type="ChEBI" id="CHEBI:58210"/>
    </ligand>
</feature>
<dbReference type="Gene3D" id="2.40.30.10">
    <property type="entry name" value="Translation factors"/>
    <property type="match status" value="1"/>
</dbReference>
<comment type="subunit">
    <text evidence="11">Alpha(8)-beta(8). The alpha component is a flavoprotein, the beta component is a hemoprotein.</text>
</comment>
<keyword evidence="3 11" id="KW-0285">Flavoprotein</keyword>
<dbReference type="PANTHER" id="PTHR19384:SF128">
    <property type="entry name" value="NADPH OXIDOREDUCTASE A"/>
    <property type="match status" value="1"/>
</dbReference>
<feature type="binding site" evidence="12">
    <location>
        <begin position="405"/>
        <end position="407"/>
    </location>
    <ligand>
        <name>FAD</name>
        <dbReference type="ChEBI" id="CHEBI:57692"/>
    </ligand>
</feature>
<evidence type="ECO:0000256" key="5">
    <source>
        <dbReference type="ARBA" id="ARBA00022827"/>
    </source>
</evidence>
<keyword evidence="8 11" id="KW-0560">Oxidoreductase</keyword>
<dbReference type="InterPro" id="IPR001709">
    <property type="entry name" value="Flavoprot_Pyr_Nucl_cyt_Rdtase"/>
</dbReference>
<dbReference type="SUPFAM" id="SSF52218">
    <property type="entry name" value="Flavoproteins"/>
    <property type="match status" value="1"/>
</dbReference>
<dbReference type="InterPro" id="IPR010199">
    <property type="entry name" value="CysJ"/>
</dbReference>
<keyword evidence="9 11" id="KW-0198">Cysteine biosynthesis</keyword>
<dbReference type="FunFam" id="3.40.50.80:FF:000001">
    <property type="entry name" value="NADPH--cytochrome P450 reductase 1"/>
    <property type="match status" value="1"/>
</dbReference>
<proteinExistence type="predicted"/>
<evidence type="ECO:0000256" key="6">
    <source>
        <dbReference type="ARBA" id="ARBA00022857"/>
    </source>
</evidence>
<dbReference type="InterPro" id="IPR001433">
    <property type="entry name" value="OxRdtase_FAD/NAD-bd"/>
</dbReference>
<dbReference type="GO" id="GO:0010181">
    <property type="term" value="F:FMN binding"/>
    <property type="evidence" value="ECO:0007669"/>
    <property type="project" value="InterPro"/>
</dbReference>
<comment type="cofactor">
    <cofactor evidence="11 12">
        <name>FMN</name>
        <dbReference type="ChEBI" id="CHEBI:58210"/>
    </cofactor>
    <text evidence="11 12">Binds 1 FMN per subunit.</text>
</comment>
<evidence type="ECO:0000259" key="13">
    <source>
        <dbReference type="PROSITE" id="PS50902"/>
    </source>
</evidence>
<dbReference type="InterPro" id="IPR001094">
    <property type="entry name" value="Flavdoxin-like"/>
</dbReference>
<protein>
    <recommendedName>
        <fullName evidence="11">Sulfite reductase [NADPH] flavoprotein alpha-component</fullName>
        <shortName evidence="11">SiR-FP</shortName>
        <ecNumber evidence="11">1.8.1.2</ecNumber>
    </recommendedName>
</protein>
<evidence type="ECO:0000256" key="8">
    <source>
        <dbReference type="ARBA" id="ARBA00023002"/>
    </source>
</evidence>
<dbReference type="InterPro" id="IPR017927">
    <property type="entry name" value="FAD-bd_FR_type"/>
</dbReference>
<feature type="binding site" evidence="12">
    <location>
        <begin position="420"/>
        <end position="423"/>
    </location>
    <ligand>
        <name>FAD</name>
        <dbReference type="ChEBI" id="CHEBI:57692"/>
    </ligand>
</feature>
<feature type="binding site" evidence="12">
    <location>
        <begin position="387"/>
        <end position="390"/>
    </location>
    <ligand>
        <name>FAD</name>
        <dbReference type="ChEBI" id="CHEBI:57692"/>
    </ligand>
</feature>
<dbReference type="Proteomes" id="UP000232638">
    <property type="component" value="Chromosome"/>
</dbReference>
<dbReference type="Gene3D" id="3.40.50.80">
    <property type="entry name" value="Nucleotide-binding domain of ferredoxin-NADP reductase (FNR) module"/>
    <property type="match status" value="1"/>
</dbReference>
<reference evidence="15 16" key="1">
    <citation type="submission" date="2017-03" db="EMBL/GenBank/DDBJ databases">
        <title>Complete genome sequence of Candidatus 'Thiodictyon syntrophicum' sp. nov. strain Cad16T, a photolithoautotroph purple sulfur bacterium isolated from an alpine meromictic lake.</title>
        <authorList>
            <person name="Luedin S.M."/>
            <person name="Pothier J.F."/>
            <person name="Danza F."/>
            <person name="Storelli N."/>
            <person name="Wittwer M."/>
            <person name="Tonolla M."/>
        </authorList>
    </citation>
    <scope>NUCLEOTIDE SEQUENCE [LARGE SCALE GENOMIC DNA]</scope>
    <source>
        <strain evidence="15 16">Cad16T</strain>
    </source>
</reference>
<dbReference type="InterPro" id="IPR023173">
    <property type="entry name" value="NADPH_Cyt_P450_Rdtase_alpha"/>
</dbReference>
<keyword evidence="4 11" id="KW-0288">FMN</keyword>
<gene>
    <name evidence="15" type="ORF">THSYN_27660</name>
</gene>
<evidence type="ECO:0000256" key="3">
    <source>
        <dbReference type="ARBA" id="ARBA00022630"/>
    </source>
</evidence>
<comment type="function">
    <text evidence="11">Component of the sulfite reductase complex that catalyzes the 6-electron reduction of sulfite to sulfide. This is one of several activities required for the biosynthesis of L-cysteine from sulfate. The flavoprotein component catalyzes the electron flow from NADPH -&gt; FAD -&gt; FMN to the hemoprotein component.</text>
</comment>
<dbReference type="GO" id="GO:0004783">
    <property type="term" value="F:sulfite reductase (NADPH) activity"/>
    <property type="evidence" value="ECO:0007669"/>
    <property type="project" value="UniProtKB-EC"/>
</dbReference>
<dbReference type="GO" id="GO:0070814">
    <property type="term" value="P:hydrogen sulfide biosynthetic process"/>
    <property type="evidence" value="ECO:0007669"/>
    <property type="project" value="UniProtKB-UniPathway"/>
</dbReference>
<dbReference type="GO" id="GO:0005829">
    <property type="term" value="C:cytosol"/>
    <property type="evidence" value="ECO:0007669"/>
    <property type="project" value="TreeGrafter"/>
</dbReference>
<evidence type="ECO:0000256" key="10">
    <source>
        <dbReference type="ARBA" id="ARBA00052219"/>
    </source>
</evidence>
<dbReference type="PIRSF" id="PIRSF000207">
    <property type="entry name" value="SiR-FP_CysJ"/>
    <property type="match status" value="1"/>
</dbReference>
<dbReference type="PROSITE" id="PS51384">
    <property type="entry name" value="FAD_FR"/>
    <property type="match status" value="1"/>
</dbReference>
<evidence type="ECO:0000313" key="15">
    <source>
        <dbReference type="EMBL" id="AUB84981.1"/>
    </source>
</evidence>
<dbReference type="InterPro" id="IPR029039">
    <property type="entry name" value="Flavoprotein-like_sf"/>
</dbReference>
<dbReference type="SUPFAM" id="SSF63380">
    <property type="entry name" value="Riboflavin synthase domain-like"/>
    <property type="match status" value="1"/>
</dbReference>
<dbReference type="PROSITE" id="PS50902">
    <property type="entry name" value="FLAVODOXIN_LIKE"/>
    <property type="match status" value="1"/>
</dbReference>
<evidence type="ECO:0000256" key="2">
    <source>
        <dbReference type="ARBA" id="ARBA00022605"/>
    </source>
</evidence>
<dbReference type="PRINTS" id="PR00371">
    <property type="entry name" value="FPNCR"/>
</dbReference>
<dbReference type="Gene3D" id="3.40.50.360">
    <property type="match status" value="1"/>
</dbReference>
<dbReference type="GO" id="GO:0050660">
    <property type="term" value="F:flavin adenine dinucleotide binding"/>
    <property type="evidence" value="ECO:0007669"/>
    <property type="project" value="InterPro"/>
</dbReference>
<feature type="domain" description="Flavodoxin-like" evidence="13">
    <location>
        <begin position="61"/>
        <end position="199"/>
    </location>
</feature>
<accession>A0A2K8UII8</accession>
<dbReference type="OrthoDB" id="9816402at2"/>
<keyword evidence="16" id="KW-1185">Reference proteome</keyword>
<comment type="cofactor">
    <cofactor evidence="11 12">
        <name>FAD</name>
        <dbReference type="ChEBI" id="CHEBI:57692"/>
    </cofactor>
    <text evidence="11 12">Binds 1 FAD per subunit.</text>
</comment>
<dbReference type="PANTHER" id="PTHR19384">
    <property type="entry name" value="NITRIC OXIDE SYNTHASE-RELATED"/>
    <property type="match status" value="1"/>
</dbReference>
<dbReference type="Pfam" id="PF00667">
    <property type="entry name" value="FAD_binding_1"/>
    <property type="match status" value="1"/>
</dbReference>
<dbReference type="EMBL" id="CP020370">
    <property type="protein sequence ID" value="AUB84981.1"/>
    <property type="molecule type" value="Genomic_DNA"/>
</dbReference>
<feature type="domain" description="FAD-binding FR-type" evidence="14">
    <location>
        <begin position="235"/>
        <end position="449"/>
    </location>
</feature>
<dbReference type="InterPro" id="IPR003097">
    <property type="entry name" value="CysJ-like_FAD-binding"/>
</dbReference>